<dbReference type="InterPro" id="IPR049039">
    <property type="entry name" value="RMD1-3_a_helical_rpt"/>
</dbReference>
<comment type="caution">
    <text evidence="9">The sequence shown here is derived from an EMBL/GenBank/DDBJ whole genome shotgun (WGS) entry which is preliminary data.</text>
</comment>
<organism evidence="9 10">
    <name type="scientific">Molorchus minor</name>
    <dbReference type="NCBI Taxonomy" id="1323400"/>
    <lineage>
        <taxon>Eukaryota</taxon>
        <taxon>Metazoa</taxon>
        <taxon>Ecdysozoa</taxon>
        <taxon>Arthropoda</taxon>
        <taxon>Hexapoda</taxon>
        <taxon>Insecta</taxon>
        <taxon>Pterygota</taxon>
        <taxon>Neoptera</taxon>
        <taxon>Endopterygota</taxon>
        <taxon>Coleoptera</taxon>
        <taxon>Polyphaga</taxon>
        <taxon>Cucujiformia</taxon>
        <taxon>Chrysomeloidea</taxon>
        <taxon>Cerambycidae</taxon>
        <taxon>Lamiinae</taxon>
        <taxon>Monochamini</taxon>
        <taxon>Molorchus</taxon>
    </lineage>
</organism>
<keyword evidence="5" id="KW-0802">TPR repeat</keyword>
<keyword evidence="4" id="KW-0677">Repeat</keyword>
<accession>A0ABQ9JNE0</accession>
<evidence type="ECO:0000313" key="10">
    <source>
        <dbReference type="Proteomes" id="UP001162164"/>
    </source>
</evidence>
<keyword evidence="6" id="KW-0206">Cytoskeleton</keyword>
<evidence type="ECO:0000256" key="8">
    <source>
        <dbReference type="ARBA" id="ARBA00041958"/>
    </source>
</evidence>
<dbReference type="Proteomes" id="UP001162164">
    <property type="component" value="Unassembled WGS sequence"/>
</dbReference>
<sequence>MSKLKVQIINLIKLFCAAHTIGQRPQIYILTFFKSFRDFVPFSSTQPEDKISRYWGPQSVVEVIAVADKLFDEERYLEVYELLNRIKYRKEVEVLWRIARALYNLSFENVTGEMRWKMMEEAQDVLDMALAEGEANSSVHKWIAIVLDATSGMVSLEQRVKTSMLVREHLMKACQLNPTDFTTHYMLGKWCYEMSELSWLHRMIAKYLIAAEPPRSTYEEAYRYLSRAEELQPRTFLPNIFLLAKTCIEMGQFYKAKYYLNLLVNLPPKDACEICLITRAGLLIQKLERYDLGKNVLFYDSYHFDFTE</sequence>
<keyword evidence="10" id="KW-1185">Reference proteome</keyword>
<evidence type="ECO:0000256" key="4">
    <source>
        <dbReference type="ARBA" id="ARBA00022737"/>
    </source>
</evidence>
<evidence type="ECO:0000256" key="3">
    <source>
        <dbReference type="ARBA" id="ARBA00022490"/>
    </source>
</evidence>
<name>A0ABQ9JNE0_9CUCU</name>
<dbReference type="InterPro" id="IPR011990">
    <property type="entry name" value="TPR-like_helical_dom_sf"/>
</dbReference>
<protein>
    <recommendedName>
        <fullName evidence="7">Regulator of microtubule dynamics protein 1</fullName>
    </recommendedName>
    <alternativeName>
        <fullName evidence="8">Protein FAM82B</fullName>
    </alternativeName>
</protein>
<evidence type="ECO:0000256" key="6">
    <source>
        <dbReference type="ARBA" id="ARBA00023212"/>
    </source>
</evidence>
<gene>
    <name evidence="9" type="ORF">NQ317_011856</name>
</gene>
<dbReference type="Pfam" id="PF21033">
    <property type="entry name" value="RMD1-3"/>
    <property type="match status" value="1"/>
</dbReference>
<proteinExistence type="predicted"/>
<evidence type="ECO:0000256" key="5">
    <source>
        <dbReference type="ARBA" id="ARBA00022803"/>
    </source>
</evidence>
<reference evidence="9" key="1">
    <citation type="journal article" date="2023" name="Insect Mol. Biol.">
        <title>Genome sequencing provides insights into the evolution of gene families encoding plant cell wall-degrading enzymes in longhorned beetles.</title>
        <authorList>
            <person name="Shin N.R."/>
            <person name="Okamura Y."/>
            <person name="Kirsch R."/>
            <person name="Pauchet Y."/>
        </authorList>
    </citation>
    <scope>NUCLEOTIDE SEQUENCE</scope>
    <source>
        <strain evidence="9">MMC_N1</strain>
    </source>
</reference>
<evidence type="ECO:0000256" key="2">
    <source>
        <dbReference type="ARBA" id="ARBA00011375"/>
    </source>
</evidence>
<evidence type="ECO:0000256" key="1">
    <source>
        <dbReference type="ARBA" id="ARBA00004245"/>
    </source>
</evidence>
<dbReference type="Gene3D" id="1.25.40.10">
    <property type="entry name" value="Tetratricopeptide repeat domain"/>
    <property type="match status" value="1"/>
</dbReference>
<keyword evidence="3" id="KW-0963">Cytoplasm</keyword>
<dbReference type="SUPFAM" id="SSF48452">
    <property type="entry name" value="TPR-like"/>
    <property type="match status" value="1"/>
</dbReference>
<evidence type="ECO:0000256" key="7">
    <source>
        <dbReference type="ARBA" id="ARBA00039966"/>
    </source>
</evidence>
<dbReference type="EMBL" id="JAPWTJ010000363">
    <property type="protein sequence ID" value="KAJ8979217.1"/>
    <property type="molecule type" value="Genomic_DNA"/>
</dbReference>
<evidence type="ECO:0000313" key="9">
    <source>
        <dbReference type="EMBL" id="KAJ8979217.1"/>
    </source>
</evidence>
<dbReference type="PANTHER" id="PTHR16056">
    <property type="entry name" value="REGULATOR OF MICROTUBULE DYNAMICS PROTEIN"/>
    <property type="match status" value="1"/>
</dbReference>
<comment type="subunit">
    <text evidence="2">Interacts with microtubules.</text>
</comment>
<dbReference type="PANTHER" id="PTHR16056:SF16">
    <property type="entry name" value="REGULATOR OF MICROTUBULE DYNAMICS PROTEIN 1"/>
    <property type="match status" value="1"/>
</dbReference>
<comment type="subcellular location">
    <subcellularLocation>
        <location evidence="1">Cytoplasm</location>
        <location evidence="1">Cytoskeleton</location>
    </subcellularLocation>
</comment>